<dbReference type="InterPro" id="IPR036259">
    <property type="entry name" value="MFS_trans_sf"/>
</dbReference>
<dbReference type="EMBL" id="ASHM01086727">
    <property type="protein sequence ID" value="PNX62065.1"/>
    <property type="molecule type" value="Genomic_DNA"/>
</dbReference>
<evidence type="ECO:0000256" key="1">
    <source>
        <dbReference type="SAM" id="Phobius"/>
    </source>
</evidence>
<dbReference type="STRING" id="57577.A0A2K3K6Z1"/>
<feature type="non-terminal residue" evidence="2">
    <location>
        <position position="1"/>
    </location>
</feature>
<keyword evidence="1" id="KW-1133">Transmembrane helix</keyword>
<dbReference type="Proteomes" id="UP000236291">
    <property type="component" value="Unassembled WGS sequence"/>
</dbReference>
<keyword evidence="1" id="KW-0812">Transmembrane</keyword>
<evidence type="ECO:0000313" key="3">
    <source>
        <dbReference type="Proteomes" id="UP000236291"/>
    </source>
</evidence>
<evidence type="ECO:0000313" key="2">
    <source>
        <dbReference type="EMBL" id="PNX62065.1"/>
    </source>
</evidence>
<reference evidence="2 3" key="1">
    <citation type="journal article" date="2014" name="Am. J. Bot.">
        <title>Genome assembly and annotation for red clover (Trifolium pratense; Fabaceae).</title>
        <authorList>
            <person name="Istvanek J."/>
            <person name="Jaros M."/>
            <person name="Krenek A."/>
            <person name="Repkova J."/>
        </authorList>
    </citation>
    <scope>NUCLEOTIDE SEQUENCE [LARGE SCALE GENOMIC DNA]</scope>
    <source>
        <strain evidence="3">cv. Tatra</strain>
        <tissue evidence="2">Young leaves</tissue>
    </source>
</reference>
<accession>A0A2K3K6Z1</accession>
<proteinExistence type="predicted"/>
<dbReference type="AlphaFoldDB" id="A0A2K3K6Z1"/>
<dbReference type="Gene3D" id="1.20.1250.20">
    <property type="entry name" value="MFS general substrate transporter like domains"/>
    <property type="match status" value="1"/>
</dbReference>
<reference evidence="2 3" key="2">
    <citation type="journal article" date="2017" name="Front. Plant Sci.">
        <title>Gene Classification and Mining of Molecular Markers Useful in Red Clover (Trifolium pratense) Breeding.</title>
        <authorList>
            <person name="Istvanek J."/>
            <person name="Dluhosova J."/>
            <person name="Dluhos P."/>
            <person name="Patkova L."/>
            <person name="Nedelnik J."/>
            <person name="Repkova J."/>
        </authorList>
    </citation>
    <scope>NUCLEOTIDE SEQUENCE [LARGE SCALE GENOMIC DNA]</scope>
    <source>
        <strain evidence="3">cv. Tatra</strain>
        <tissue evidence="2">Young leaves</tissue>
    </source>
</reference>
<name>A0A2K3K6Z1_TRIPR</name>
<comment type="caution">
    <text evidence="2">The sequence shown here is derived from an EMBL/GenBank/DDBJ whole genome shotgun (WGS) entry which is preliminary data.</text>
</comment>
<feature type="transmembrane region" description="Helical" evidence="1">
    <location>
        <begin position="36"/>
        <end position="57"/>
    </location>
</feature>
<gene>
    <name evidence="2" type="ORF">L195_g052779</name>
</gene>
<sequence length="63" mass="6679">ASGINGIIFYAPQILDRAGVGALLSNFGLSATSSSLLVNMITTFFMLPCIAISMRLMDLAGRR</sequence>
<organism evidence="2 3">
    <name type="scientific">Trifolium pratense</name>
    <name type="common">Red clover</name>
    <dbReference type="NCBI Taxonomy" id="57577"/>
    <lineage>
        <taxon>Eukaryota</taxon>
        <taxon>Viridiplantae</taxon>
        <taxon>Streptophyta</taxon>
        <taxon>Embryophyta</taxon>
        <taxon>Tracheophyta</taxon>
        <taxon>Spermatophyta</taxon>
        <taxon>Magnoliopsida</taxon>
        <taxon>eudicotyledons</taxon>
        <taxon>Gunneridae</taxon>
        <taxon>Pentapetalae</taxon>
        <taxon>rosids</taxon>
        <taxon>fabids</taxon>
        <taxon>Fabales</taxon>
        <taxon>Fabaceae</taxon>
        <taxon>Papilionoideae</taxon>
        <taxon>50 kb inversion clade</taxon>
        <taxon>NPAAA clade</taxon>
        <taxon>Hologalegina</taxon>
        <taxon>IRL clade</taxon>
        <taxon>Trifolieae</taxon>
        <taxon>Trifolium</taxon>
    </lineage>
</organism>
<keyword evidence="1" id="KW-0472">Membrane</keyword>
<protein>
    <submittedName>
        <fullName evidence="2">Monosaccharide-sensing protein 2-like</fullName>
    </submittedName>
</protein>